<feature type="domain" description="Histidine kinase" evidence="15">
    <location>
        <begin position="1032"/>
        <end position="1242"/>
    </location>
</feature>
<dbReference type="GO" id="GO:0005524">
    <property type="term" value="F:ATP binding"/>
    <property type="evidence" value="ECO:0007669"/>
    <property type="project" value="UniProtKB-KW"/>
</dbReference>
<dbReference type="Pfam" id="PF00512">
    <property type="entry name" value="HisKA"/>
    <property type="match status" value="1"/>
</dbReference>
<keyword evidence="7 14" id="KW-0812">Transmembrane</keyword>
<feature type="transmembrane region" description="Helical" evidence="14">
    <location>
        <begin position="722"/>
        <end position="744"/>
    </location>
</feature>
<dbReference type="InterPro" id="IPR005467">
    <property type="entry name" value="His_kinase_dom"/>
</dbReference>
<feature type="transmembrane region" description="Helical" evidence="14">
    <location>
        <begin position="212"/>
        <end position="234"/>
    </location>
</feature>
<evidence type="ECO:0000256" key="7">
    <source>
        <dbReference type="ARBA" id="ARBA00022692"/>
    </source>
</evidence>
<evidence type="ECO:0000259" key="15">
    <source>
        <dbReference type="PROSITE" id="PS50109"/>
    </source>
</evidence>
<dbReference type="SMART" id="SM00388">
    <property type="entry name" value="HisKA"/>
    <property type="match status" value="1"/>
</dbReference>
<dbReference type="SUPFAM" id="SSF55874">
    <property type="entry name" value="ATPase domain of HSP90 chaperone/DNA topoisomerase II/histidine kinase"/>
    <property type="match status" value="1"/>
</dbReference>
<dbReference type="PANTHER" id="PTHR45528">
    <property type="entry name" value="SENSOR HISTIDINE KINASE CPXA"/>
    <property type="match status" value="1"/>
</dbReference>
<evidence type="ECO:0000313" key="17">
    <source>
        <dbReference type="EMBL" id="MBE9661660.1"/>
    </source>
</evidence>
<feature type="transmembrane region" description="Helical" evidence="14">
    <location>
        <begin position="775"/>
        <end position="796"/>
    </location>
</feature>
<dbReference type="Gene3D" id="1.10.287.130">
    <property type="match status" value="1"/>
</dbReference>
<evidence type="ECO:0000313" key="18">
    <source>
        <dbReference type="Proteomes" id="UP000622475"/>
    </source>
</evidence>
<feature type="domain" description="HAMP" evidence="16">
    <location>
        <begin position="963"/>
        <end position="1015"/>
    </location>
</feature>
<feature type="transmembrane region" description="Helical" evidence="14">
    <location>
        <begin position="362"/>
        <end position="388"/>
    </location>
</feature>
<feature type="transmembrane region" description="Helical" evidence="14">
    <location>
        <begin position="317"/>
        <end position="342"/>
    </location>
</feature>
<keyword evidence="4" id="KW-1003">Cell membrane</keyword>
<dbReference type="SUPFAM" id="SSF47384">
    <property type="entry name" value="Homodimeric domain of signal transducing histidine kinase"/>
    <property type="match status" value="1"/>
</dbReference>
<dbReference type="PANTHER" id="PTHR45528:SF1">
    <property type="entry name" value="SENSOR HISTIDINE KINASE CPXA"/>
    <property type="match status" value="1"/>
</dbReference>
<dbReference type="Proteomes" id="UP000622475">
    <property type="component" value="Unassembled WGS sequence"/>
</dbReference>
<evidence type="ECO:0000256" key="9">
    <source>
        <dbReference type="ARBA" id="ARBA00022777"/>
    </source>
</evidence>
<dbReference type="PRINTS" id="PR00344">
    <property type="entry name" value="BCTRLSENSOR"/>
</dbReference>
<dbReference type="Pfam" id="PF02518">
    <property type="entry name" value="HATPase_c"/>
    <property type="match status" value="1"/>
</dbReference>
<dbReference type="Gene3D" id="6.10.340.10">
    <property type="match status" value="1"/>
</dbReference>
<evidence type="ECO:0000259" key="16">
    <source>
        <dbReference type="PROSITE" id="PS50885"/>
    </source>
</evidence>
<keyword evidence="9" id="KW-0418">Kinase</keyword>
<keyword evidence="11 14" id="KW-1133">Transmembrane helix</keyword>
<keyword evidence="8" id="KW-0547">Nucleotide-binding</keyword>
<evidence type="ECO:0000256" key="2">
    <source>
        <dbReference type="ARBA" id="ARBA00004651"/>
    </source>
</evidence>
<dbReference type="Gene3D" id="3.30.565.10">
    <property type="entry name" value="Histidine kinase-like ATPase, C-terminal domain"/>
    <property type="match status" value="1"/>
</dbReference>
<evidence type="ECO:0000256" key="10">
    <source>
        <dbReference type="ARBA" id="ARBA00022840"/>
    </source>
</evidence>
<comment type="caution">
    <text evidence="17">The sequence shown here is derived from an EMBL/GenBank/DDBJ whole genome shotgun (WGS) entry which is preliminary data.</text>
</comment>
<dbReference type="PROSITE" id="PS50885">
    <property type="entry name" value="HAMP"/>
    <property type="match status" value="1"/>
</dbReference>
<evidence type="ECO:0000256" key="8">
    <source>
        <dbReference type="ARBA" id="ARBA00022741"/>
    </source>
</evidence>
<evidence type="ECO:0000256" key="3">
    <source>
        <dbReference type="ARBA" id="ARBA00012438"/>
    </source>
</evidence>
<dbReference type="InterPro" id="IPR036097">
    <property type="entry name" value="HisK_dim/P_sf"/>
</dbReference>
<keyword evidence="18" id="KW-1185">Reference proteome</keyword>
<dbReference type="RefSeq" id="WP_194110839.1">
    <property type="nucleotide sequence ID" value="NZ_JADFFL010000002.1"/>
</dbReference>
<dbReference type="InterPro" id="IPR036890">
    <property type="entry name" value="HATPase_C_sf"/>
</dbReference>
<dbReference type="GO" id="GO:0000155">
    <property type="term" value="F:phosphorelay sensor kinase activity"/>
    <property type="evidence" value="ECO:0007669"/>
    <property type="project" value="InterPro"/>
</dbReference>
<evidence type="ECO:0000256" key="1">
    <source>
        <dbReference type="ARBA" id="ARBA00000085"/>
    </source>
</evidence>
<keyword evidence="12" id="KW-0902">Two-component regulatory system</keyword>
<dbReference type="CDD" id="cd00075">
    <property type="entry name" value="HATPase"/>
    <property type="match status" value="1"/>
</dbReference>
<feature type="transmembrane region" description="Helical" evidence="14">
    <location>
        <begin position="280"/>
        <end position="305"/>
    </location>
</feature>
<protein>
    <recommendedName>
        <fullName evidence="3">histidine kinase</fullName>
        <ecNumber evidence="3">2.7.13.3</ecNumber>
    </recommendedName>
</protein>
<feature type="transmembrane region" description="Helical" evidence="14">
    <location>
        <begin position="241"/>
        <end position="260"/>
    </location>
</feature>
<evidence type="ECO:0000256" key="14">
    <source>
        <dbReference type="SAM" id="Phobius"/>
    </source>
</evidence>
<dbReference type="EMBL" id="JADFFL010000002">
    <property type="protein sequence ID" value="MBE9661660.1"/>
    <property type="molecule type" value="Genomic_DNA"/>
</dbReference>
<keyword evidence="6" id="KW-0808">Transferase</keyword>
<keyword evidence="13 14" id="KW-0472">Membrane</keyword>
<dbReference type="InterPro" id="IPR003594">
    <property type="entry name" value="HATPase_dom"/>
</dbReference>
<dbReference type="InterPro" id="IPR004358">
    <property type="entry name" value="Sig_transdc_His_kin-like_C"/>
</dbReference>
<dbReference type="GO" id="GO:0005886">
    <property type="term" value="C:plasma membrane"/>
    <property type="evidence" value="ECO:0007669"/>
    <property type="project" value="UniProtKB-SubCell"/>
</dbReference>
<gene>
    <name evidence="17" type="ORF">IRJ16_07165</name>
</gene>
<sequence length="1242" mass="142563">MTTLAKIRLLLAIVCATFLLTAIIVKETFTPKVNLEQSGGIIERNLNKKEAIVKKLIADTAEFNKLKTISANPKTAYRFIQHYTSDNRIWISTFVNNRAKFWTGVKFFPEDPARITDGVHFYQRPNGAYELIKKSDGAFSVIFIIPVKNIYHFNNRYLKNGFDQPIMDDDHVDIADITDRTVYHVHSIDDRYLFSIKLKPGHTNHRFYEFEFILWLMGILALCTLIHSICNYIVGKGYPLLSFMFMAAFIAASRYLNIMYDIPAFSEIDLFNPRYYSANFWFPSLGHFCLNILFSCWLAGFIYRHRQRVIKKQVEGAAAYVLVGFLSVVLIGLAALLLSFYYGLIVRSIINFDVTNVFNLSGYSYIGVLMLCFSFLLFFLISDTFLTISKKIMIPDRHKAGIFAAVVLLATSATLAYKDLSAFFVLAGLFTLIRAYSVWYDDGKLSATSFLCLITVCALISSTKLNHFLDIKHAETRIKLIKKLEVAKDEKADTAFFKIERQMATDPELIKYFGDKDHNDDFLRTHFQKNYFDGYLNKYDVKLHIFDPAGVSITNDKTYQLSYYKDMVVFGALTKVSENFYHENDGFGYQKYFAILPINTRDSSLGTLVVTLVSKPLMTGKTFPELLVDGESRPDEAYQDYSYAFYFDNKLMIQAGKLTYKLNNADFKGKVKEYVTQMSPAVKPNILAPLARTRHLIYQPEKRKMIVVSIEEDPIARSVTSLTFFFVFLLAFSWLVIFFSWIWSRIRIFNIKNKRIKWGFKLTVERVLYRSRIQFSVIFTVVFTLLMVGGITFQYITTQYREQQDEMIREKINRIGAVFEAGLSKGQFSASHMGEVNFNEFADTYLSDLTLYSKEGIEILTTQPKLYTYGLLAERMNGKAYIAMNSEQRSEFVNDERLGELKYKAAYVPIVDERDNKVYYLQLPYFSNETDIITRIGSLLNTMINIYALVFIAIGLVAVVIARQITSPLNFIQQNFSRTIYGEKNEPIVWDRDDEIGSLVKEYNKMIAALEDSAQRLARSERESAWREMAKQVAHEIKNPLTPLKLGLQLLDKAWKDKDPKFDQKFERFSKSFVEQIESLSQIASEFSSFAKMPDTKLQKVSLFEVIGQAVIIFKQMDNVTINYEPGEQFIINADRDQLLRCYNNLLKNAIEAIPEERHGVISIEYKIGAGNILMTVTDNGNGIPEEMREKIFAPNFTTKSSGTGLGLAFVKNSIENAGGKVWFETEIGVGTTFFLSFPETD</sequence>
<comment type="catalytic activity">
    <reaction evidence="1">
        <text>ATP + protein L-histidine = ADP + protein N-phospho-L-histidine.</text>
        <dbReference type="EC" id="2.7.13.3"/>
    </reaction>
</comment>
<feature type="transmembrane region" description="Helical" evidence="14">
    <location>
        <begin position="944"/>
        <end position="962"/>
    </location>
</feature>
<evidence type="ECO:0000256" key="13">
    <source>
        <dbReference type="ARBA" id="ARBA00023136"/>
    </source>
</evidence>
<dbReference type="EC" id="2.7.13.3" evidence="3"/>
<keyword evidence="5" id="KW-0597">Phosphoprotein</keyword>
<comment type="subcellular location">
    <subcellularLocation>
        <location evidence="2">Cell membrane</location>
        <topology evidence="2">Multi-pass membrane protein</topology>
    </subcellularLocation>
</comment>
<dbReference type="PROSITE" id="PS50109">
    <property type="entry name" value="HIS_KIN"/>
    <property type="match status" value="1"/>
</dbReference>
<evidence type="ECO:0000256" key="12">
    <source>
        <dbReference type="ARBA" id="ARBA00023012"/>
    </source>
</evidence>
<dbReference type="SMART" id="SM00387">
    <property type="entry name" value="HATPase_c"/>
    <property type="match status" value="1"/>
</dbReference>
<evidence type="ECO:0000256" key="6">
    <source>
        <dbReference type="ARBA" id="ARBA00022679"/>
    </source>
</evidence>
<keyword evidence="10" id="KW-0067">ATP-binding</keyword>
<accession>A0A929KWC2</accession>
<reference evidence="17" key="1">
    <citation type="submission" date="2020-10" db="EMBL/GenBank/DDBJ databases">
        <title>Mucilaginibacter mali sp. nov., isolated from rhizosphere soil of apple orchard.</title>
        <authorList>
            <person name="Lee J.-S."/>
            <person name="Kim H.S."/>
            <person name="Kim J.-S."/>
        </authorList>
    </citation>
    <scope>NUCLEOTIDE SEQUENCE</scope>
    <source>
        <strain evidence="17">KCTC 22746</strain>
    </source>
</reference>
<feature type="transmembrane region" description="Helical" evidence="14">
    <location>
        <begin position="447"/>
        <end position="469"/>
    </location>
</feature>
<proteinExistence type="predicted"/>
<name>A0A929KWC2_9SPHI</name>
<dbReference type="InterPro" id="IPR050398">
    <property type="entry name" value="HssS/ArlS-like"/>
</dbReference>
<evidence type="ECO:0000256" key="4">
    <source>
        <dbReference type="ARBA" id="ARBA00022475"/>
    </source>
</evidence>
<dbReference type="InterPro" id="IPR003660">
    <property type="entry name" value="HAMP_dom"/>
</dbReference>
<dbReference type="InterPro" id="IPR003661">
    <property type="entry name" value="HisK_dim/P_dom"/>
</dbReference>
<evidence type="ECO:0000256" key="5">
    <source>
        <dbReference type="ARBA" id="ARBA00022553"/>
    </source>
</evidence>
<organism evidence="17 18">
    <name type="scientific">Mucilaginibacter myungsuensis</name>
    <dbReference type="NCBI Taxonomy" id="649104"/>
    <lineage>
        <taxon>Bacteria</taxon>
        <taxon>Pseudomonadati</taxon>
        <taxon>Bacteroidota</taxon>
        <taxon>Sphingobacteriia</taxon>
        <taxon>Sphingobacteriales</taxon>
        <taxon>Sphingobacteriaceae</taxon>
        <taxon>Mucilaginibacter</taxon>
    </lineage>
</organism>
<dbReference type="SUPFAM" id="SSF158472">
    <property type="entry name" value="HAMP domain-like"/>
    <property type="match status" value="1"/>
</dbReference>
<evidence type="ECO:0000256" key="11">
    <source>
        <dbReference type="ARBA" id="ARBA00022989"/>
    </source>
</evidence>
<feature type="transmembrane region" description="Helical" evidence="14">
    <location>
        <begin position="400"/>
        <end position="417"/>
    </location>
</feature>
<dbReference type="AlphaFoldDB" id="A0A929KWC2"/>
<dbReference type="CDD" id="cd00082">
    <property type="entry name" value="HisKA"/>
    <property type="match status" value="1"/>
</dbReference>